<evidence type="ECO:0000313" key="4">
    <source>
        <dbReference type="Proteomes" id="UP001054945"/>
    </source>
</evidence>
<protein>
    <submittedName>
        <fullName evidence="3">Uncharacterized protein</fullName>
    </submittedName>
</protein>
<name>A0AAV4TBI5_CAEEX</name>
<sequence length="104" mass="10980">MTSKFSLGTITGLGAVWGGGIAAAAASPCGIDEDLERNGGEWQSSFSWEGVSKKKIFFRELSGTTITGLGAVWGGRTTPAASPYGIDEDLERNGGEWQSSFSWE</sequence>
<dbReference type="AlphaFoldDB" id="A0AAV4TBI5"/>
<dbReference type="EMBL" id="BPLR01010892">
    <property type="protein sequence ID" value="GIY42757.1"/>
    <property type="molecule type" value="Genomic_DNA"/>
</dbReference>
<gene>
    <name evidence="3" type="ORF">CEXT_419781</name>
</gene>
<keyword evidence="4" id="KW-1185">Reference proteome</keyword>
<keyword evidence="2" id="KW-0732">Signal</keyword>
<feature type="chain" id="PRO_5043697086" evidence="2">
    <location>
        <begin position="27"/>
        <end position="104"/>
    </location>
</feature>
<feature type="region of interest" description="Disordered" evidence="1">
    <location>
        <begin position="83"/>
        <end position="104"/>
    </location>
</feature>
<dbReference type="Proteomes" id="UP001054945">
    <property type="component" value="Unassembled WGS sequence"/>
</dbReference>
<feature type="signal peptide" evidence="2">
    <location>
        <begin position="1"/>
        <end position="26"/>
    </location>
</feature>
<comment type="caution">
    <text evidence="3">The sequence shown here is derived from an EMBL/GenBank/DDBJ whole genome shotgun (WGS) entry which is preliminary data.</text>
</comment>
<evidence type="ECO:0000313" key="3">
    <source>
        <dbReference type="EMBL" id="GIY42757.1"/>
    </source>
</evidence>
<proteinExistence type="predicted"/>
<organism evidence="3 4">
    <name type="scientific">Caerostris extrusa</name>
    <name type="common">Bark spider</name>
    <name type="synonym">Caerostris bankana</name>
    <dbReference type="NCBI Taxonomy" id="172846"/>
    <lineage>
        <taxon>Eukaryota</taxon>
        <taxon>Metazoa</taxon>
        <taxon>Ecdysozoa</taxon>
        <taxon>Arthropoda</taxon>
        <taxon>Chelicerata</taxon>
        <taxon>Arachnida</taxon>
        <taxon>Araneae</taxon>
        <taxon>Araneomorphae</taxon>
        <taxon>Entelegynae</taxon>
        <taxon>Araneoidea</taxon>
        <taxon>Araneidae</taxon>
        <taxon>Caerostris</taxon>
    </lineage>
</organism>
<evidence type="ECO:0000256" key="2">
    <source>
        <dbReference type="SAM" id="SignalP"/>
    </source>
</evidence>
<evidence type="ECO:0000256" key="1">
    <source>
        <dbReference type="SAM" id="MobiDB-lite"/>
    </source>
</evidence>
<accession>A0AAV4TBI5</accession>
<reference evidence="3 4" key="1">
    <citation type="submission" date="2021-06" db="EMBL/GenBank/DDBJ databases">
        <title>Caerostris extrusa draft genome.</title>
        <authorList>
            <person name="Kono N."/>
            <person name="Arakawa K."/>
        </authorList>
    </citation>
    <scope>NUCLEOTIDE SEQUENCE [LARGE SCALE GENOMIC DNA]</scope>
</reference>